<evidence type="ECO:0000256" key="1">
    <source>
        <dbReference type="SAM" id="MobiDB-lite"/>
    </source>
</evidence>
<reference evidence="2" key="1">
    <citation type="submission" date="2014-09" db="EMBL/GenBank/DDBJ databases">
        <title>Genome sequence of the luminous mushroom Mycena chlorophos for searching fungal bioluminescence genes.</title>
        <authorList>
            <person name="Tanaka Y."/>
            <person name="Kasuga D."/>
            <person name="Oba Y."/>
            <person name="Hase S."/>
            <person name="Sato K."/>
            <person name="Oba Y."/>
            <person name="Sakakibara Y."/>
        </authorList>
    </citation>
    <scope>NUCLEOTIDE SEQUENCE</scope>
</reference>
<proteinExistence type="predicted"/>
<organism evidence="2 3">
    <name type="scientific">Mycena chlorophos</name>
    <name type="common">Agaric fungus</name>
    <name type="synonym">Agaricus chlorophos</name>
    <dbReference type="NCBI Taxonomy" id="658473"/>
    <lineage>
        <taxon>Eukaryota</taxon>
        <taxon>Fungi</taxon>
        <taxon>Dikarya</taxon>
        <taxon>Basidiomycota</taxon>
        <taxon>Agaricomycotina</taxon>
        <taxon>Agaricomycetes</taxon>
        <taxon>Agaricomycetidae</taxon>
        <taxon>Agaricales</taxon>
        <taxon>Marasmiineae</taxon>
        <taxon>Mycenaceae</taxon>
        <taxon>Mycena</taxon>
    </lineage>
</organism>
<feature type="region of interest" description="Disordered" evidence="1">
    <location>
        <begin position="26"/>
        <end position="81"/>
    </location>
</feature>
<keyword evidence="3" id="KW-1185">Reference proteome</keyword>
<protein>
    <submittedName>
        <fullName evidence="2">Uncharacterized protein</fullName>
    </submittedName>
</protein>
<accession>A0ABQ0KWR0</accession>
<evidence type="ECO:0000313" key="2">
    <source>
        <dbReference type="EMBL" id="GAT43218.1"/>
    </source>
</evidence>
<sequence length="81" mass="8963">MYLKFRGKSIPRGAKTALHHRAMLQDARRTATSPVPTAGHRPIPGPALFIPHHHHLPERQSAVPPLPNNLLNDSDGQSPRK</sequence>
<dbReference type="EMBL" id="DF838727">
    <property type="protein sequence ID" value="GAT43218.1"/>
    <property type="molecule type" value="Genomic_DNA"/>
</dbReference>
<dbReference type="Proteomes" id="UP000815677">
    <property type="component" value="Unassembled WGS sequence"/>
</dbReference>
<feature type="compositionally biased region" description="Polar residues" evidence="1">
    <location>
        <begin position="69"/>
        <end position="81"/>
    </location>
</feature>
<name>A0ABQ0KWR0_MYCCL</name>
<gene>
    <name evidence="2" type="ORF">MCHLO_00907</name>
</gene>
<evidence type="ECO:0000313" key="3">
    <source>
        <dbReference type="Proteomes" id="UP000815677"/>
    </source>
</evidence>